<feature type="coiled-coil region" evidence="3">
    <location>
        <begin position="139"/>
        <end position="166"/>
    </location>
</feature>
<reference evidence="7" key="2">
    <citation type="journal article" date="2020" name="Nat. Commun.">
        <title>Large-scale genome sequencing of mycorrhizal fungi provides insights into the early evolution of symbiotic traits.</title>
        <authorList>
            <person name="Miyauchi S."/>
            <person name="Kiss E."/>
            <person name="Kuo A."/>
            <person name="Drula E."/>
            <person name="Kohler A."/>
            <person name="Sanchez-Garcia M."/>
            <person name="Morin E."/>
            <person name="Andreopoulos B."/>
            <person name="Barry K.W."/>
            <person name="Bonito G."/>
            <person name="Buee M."/>
            <person name="Carver A."/>
            <person name="Chen C."/>
            <person name="Cichocki N."/>
            <person name="Clum A."/>
            <person name="Culley D."/>
            <person name="Crous P.W."/>
            <person name="Fauchery L."/>
            <person name="Girlanda M."/>
            <person name="Hayes R.D."/>
            <person name="Keri Z."/>
            <person name="LaButti K."/>
            <person name="Lipzen A."/>
            <person name="Lombard V."/>
            <person name="Magnuson J."/>
            <person name="Maillard F."/>
            <person name="Murat C."/>
            <person name="Nolan M."/>
            <person name="Ohm R.A."/>
            <person name="Pangilinan J."/>
            <person name="Pereira M.F."/>
            <person name="Perotto S."/>
            <person name="Peter M."/>
            <person name="Pfister S."/>
            <person name="Riley R."/>
            <person name="Sitrit Y."/>
            <person name="Stielow J.B."/>
            <person name="Szollosi G."/>
            <person name="Zifcakova L."/>
            <person name="Stursova M."/>
            <person name="Spatafora J.W."/>
            <person name="Tedersoo L."/>
            <person name="Vaario L.M."/>
            <person name="Yamada A."/>
            <person name="Yan M."/>
            <person name="Wang P."/>
            <person name="Xu J."/>
            <person name="Bruns T."/>
            <person name="Baldrian P."/>
            <person name="Vilgalys R."/>
            <person name="Dunand C."/>
            <person name="Henrissat B."/>
            <person name="Grigoriev I.V."/>
            <person name="Hibbett D."/>
            <person name="Nagy L.G."/>
            <person name="Martin F.M."/>
        </authorList>
    </citation>
    <scope>NUCLEOTIDE SEQUENCE</scope>
    <source>
        <strain evidence="7">BED1</strain>
    </source>
</reference>
<evidence type="ECO:0000256" key="4">
    <source>
        <dbReference type="SAM" id="MobiDB-lite"/>
    </source>
</evidence>
<gene>
    <name evidence="7" type="ORF">L210DRAFT_3609046</name>
</gene>
<organism evidence="7 8">
    <name type="scientific">Boletus edulis BED1</name>
    <dbReference type="NCBI Taxonomy" id="1328754"/>
    <lineage>
        <taxon>Eukaryota</taxon>
        <taxon>Fungi</taxon>
        <taxon>Dikarya</taxon>
        <taxon>Basidiomycota</taxon>
        <taxon>Agaricomycotina</taxon>
        <taxon>Agaricomycetes</taxon>
        <taxon>Agaricomycetidae</taxon>
        <taxon>Boletales</taxon>
        <taxon>Boletineae</taxon>
        <taxon>Boletaceae</taxon>
        <taxon>Boletoideae</taxon>
        <taxon>Boletus</taxon>
    </lineage>
</organism>
<feature type="compositionally biased region" description="Acidic residues" evidence="4">
    <location>
        <begin position="1"/>
        <end position="11"/>
    </location>
</feature>
<dbReference type="InterPro" id="IPR019134">
    <property type="entry name" value="Cactin_C"/>
</dbReference>
<dbReference type="GO" id="GO:0005737">
    <property type="term" value="C:cytoplasm"/>
    <property type="evidence" value="ECO:0007669"/>
    <property type="project" value="TreeGrafter"/>
</dbReference>
<dbReference type="AlphaFoldDB" id="A0AAD4C6W7"/>
<dbReference type="GO" id="GO:0005681">
    <property type="term" value="C:spliceosomal complex"/>
    <property type="evidence" value="ECO:0007669"/>
    <property type="project" value="TreeGrafter"/>
</dbReference>
<accession>A0AAD4C6W7</accession>
<sequence length="665" mass="77761">MTAPVSEDDVREAERNEHVELIGFGTGDDRDDRSRHRHVRETEDADDHSRRRKDRSTGGYGEGDQKEKKRKRDKSEERRARRAEKKRIREEDEVRRVAELSVYSATDNPFHDVHLGQQFRWHKKAEKERKQGLSLGEAQRRDAVRKQDAKEELERLNRRRAAREVEQRLREEEEIKMQRLAESAQMSDWIAKDGEFQLQQERARAAIRIKEKRAKAIDFLALNLRYVHAVEGEEEVDAGLEIDLDEPYNIFDNLSPDQVEELHDDLERYLSLEDSDINIDFWTNMMVVCKDRLDRNRNSQRMGEAAAAVETDINLLLSGKSYEHLAVLQKQIQAKLASGEPVDTDYWENLLKKLLVWKAKAKLKSLHEVIVRNRLEQLRKRQRDEALQAQEELLAGVAQSAVRGTADTRVIVSATAQGEPEISGQYVEPYDRSMSPTLIDITKLRSDDREFDIVTERNETRTLLEQRRAVTASRYVPKATQAVPQVETPEVTSGADVASEALYRAEAERELDEEEELFNLEEDIAQPTSYNWEDKYRPRKPRYFNRVHTGYEWNKYNQTHYDVDNPPPKVVQGYKFNIFYPDLIDKSKAPTYKIVKVPGNEDTVLLYFSAGPPYEDIAFRIVNREWEFSHKRGFRSSFDRGCLSLWFNFRRNPPVLSQVNFYRSL</sequence>
<dbReference type="Pfam" id="PF10312">
    <property type="entry name" value="Cactin_mid"/>
    <property type="match status" value="1"/>
</dbReference>
<keyword evidence="3" id="KW-0175">Coiled coil</keyword>
<feature type="compositionally biased region" description="Basic and acidic residues" evidence="4">
    <location>
        <begin position="63"/>
        <end position="79"/>
    </location>
</feature>
<dbReference type="Pfam" id="PF09732">
    <property type="entry name" value="CactinC_cactus"/>
    <property type="match status" value="1"/>
</dbReference>
<keyword evidence="8" id="KW-1185">Reference proteome</keyword>
<dbReference type="PANTHER" id="PTHR21737">
    <property type="entry name" value="POLYGLUTAMINE BINDING PROTEIN 1/MARVEL MEMBRANE-ASSOCIATING DOMAIN CONTAINING 3"/>
    <property type="match status" value="1"/>
</dbReference>
<evidence type="ECO:0000256" key="1">
    <source>
        <dbReference type="ARBA" id="ARBA00006895"/>
    </source>
</evidence>
<dbReference type="SMART" id="SM01050">
    <property type="entry name" value="CactinC_cactus"/>
    <property type="match status" value="1"/>
</dbReference>
<protein>
    <recommendedName>
        <fullName evidence="2">Splicing factor Cactin</fullName>
    </recommendedName>
</protein>
<name>A0AAD4C6W7_BOLED</name>
<feature type="domain" description="Splicing factor Cactin C-terminal" evidence="5">
    <location>
        <begin position="532"/>
        <end position="652"/>
    </location>
</feature>
<reference evidence="7" key="1">
    <citation type="submission" date="2019-10" db="EMBL/GenBank/DDBJ databases">
        <authorList>
            <consortium name="DOE Joint Genome Institute"/>
            <person name="Kuo A."/>
            <person name="Miyauchi S."/>
            <person name="Kiss E."/>
            <person name="Drula E."/>
            <person name="Kohler A."/>
            <person name="Sanchez-Garcia M."/>
            <person name="Andreopoulos B."/>
            <person name="Barry K.W."/>
            <person name="Bonito G."/>
            <person name="Buee M."/>
            <person name="Carver A."/>
            <person name="Chen C."/>
            <person name="Cichocki N."/>
            <person name="Clum A."/>
            <person name="Culley D."/>
            <person name="Crous P.W."/>
            <person name="Fauchery L."/>
            <person name="Girlanda M."/>
            <person name="Hayes R."/>
            <person name="Keri Z."/>
            <person name="LaButti K."/>
            <person name="Lipzen A."/>
            <person name="Lombard V."/>
            <person name="Magnuson J."/>
            <person name="Maillard F."/>
            <person name="Morin E."/>
            <person name="Murat C."/>
            <person name="Nolan M."/>
            <person name="Ohm R."/>
            <person name="Pangilinan J."/>
            <person name="Pereira M."/>
            <person name="Perotto S."/>
            <person name="Peter M."/>
            <person name="Riley R."/>
            <person name="Sitrit Y."/>
            <person name="Stielow B."/>
            <person name="Szollosi G."/>
            <person name="Zifcakova L."/>
            <person name="Stursova M."/>
            <person name="Spatafora J.W."/>
            <person name="Tedersoo L."/>
            <person name="Vaario L.-M."/>
            <person name="Yamada A."/>
            <person name="Yan M."/>
            <person name="Wang P."/>
            <person name="Xu J."/>
            <person name="Bruns T."/>
            <person name="Baldrian P."/>
            <person name="Vilgalys R."/>
            <person name="Henrissat B."/>
            <person name="Grigoriev I.V."/>
            <person name="Hibbett D."/>
            <person name="Nagy L.G."/>
            <person name="Martin F.M."/>
        </authorList>
    </citation>
    <scope>NUCLEOTIDE SEQUENCE</scope>
    <source>
        <strain evidence="7">BED1</strain>
    </source>
</reference>
<evidence type="ECO:0000256" key="3">
    <source>
        <dbReference type="SAM" id="Coils"/>
    </source>
</evidence>
<dbReference type="GO" id="GO:0045292">
    <property type="term" value="P:mRNA cis splicing, via spliceosome"/>
    <property type="evidence" value="ECO:0007669"/>
    <property type="project" value="TreeGrafter"/>
</dbReference>
<evidence type="ECO:0000259" key="6">
    <source>
        <dbReference type="Pfam" id="PF10312"/>
    </source>
</evidence>
<feature type="region of interest" description="Disordered" evidence="4">
    <location>
        <begin position="1"/>
        <end position="93"/>
    </location>
</feature>
<comment type="similarity">
    <text evidence="1">Belongs to the CACTIN family.</text>
</comment>
<evidence type="ECO:0000313" key="8">
    <source>
        <dbReference type="Proteomes" id="UP001194468"/>
    </source>
</evidence>
<dbReference type="EMBL" id="WHUW01000002">
    <property type="protein sequence ID" value="KAF8450760.1"/>
    <property type="molecule type" value="Genomic_DNA"/>
</dbReference>
<dbReference type="PANTHER" id="PTHR21737:SF4">
    <property type="entry name" value="SPLICING FACTOR CACTIN"/>
    <property type="match status" value="1"/>
</dbReference>
<evidence type="ECO:0000259" key="5">
    <source>
        <dbReference type="Pfam" id="PF09732"/>
    </source>
</evidence>
<comment type="caution">
    <text evidence="7">The sequence shown here is derived from an EMBL/GenBank/DDBJ whole genome shotgun (WGS) entry which is preliminary data.</text>
</comment>
<evidence type="ECO:0000256" key="2">
    <source>
        <dbReference type="ARBA" id="ARBA00034534"/>
    </source>
</evidence>
<evidence type="ECO:0000313" key="7">
    <source>
        <dbReference type="EMBL" id="KAF8450760.1"/>
    </source>
</evidence>
<dbReference type="InterPro" id="IPR018816">
    <property type="entry name" value="Cactin_central"/>
</dbReference>
<proteinExistence type="inferred from homology"/>
<feature type="domain" description="Splicing factor cactin central" evidence="6">
    <location>
        <begin position="179"/>
        <end position="367"/>
    </location>
</feature>
<dbReference type="Proteomes" id="UP001194468">
    <property type="component" value="Unassembled WGS sequence"/>
</dbReference>